<dbReference type="AlphaFoldDB" id="A0A9P7XYT8"/>
<dbReference type="OrthoDB" id="2434691at2759"/>
<evidence type="ECO:0000256" key="1">
    <source>
        <dbReference type="SAM" id="MobiDB-lite"/>
    </source>
</evidence>
<keyword evidence="3" id="KW-1185">Reference proteome</keyword>
<name>A0A9P7XYT8_9FUNG</name>
<protein>
    <submittedName>
        <fullName evidence="2">Uncharacterized protein</fullName>
    </submittedName>
</protein>
<organism evidence="2 3">
    <name type="scientific">Linnemannia hyalina</name>
    <dbReference type="NCBI Taxonomy" id="64524"/>
    <lineage>
        <taxon>Eukaryota</taxon>
        <taxon>Fungi</taxon>
        <taxon>Fungi incertae sedis</taxon>
        <taxon>Mucoromycota</taxon>
        <taxon>Mortierellomycotina</taxon>
        <taxon>Mortierellomycetes</taxon>
        <taxon>Mortierellales</taxon>
        <taxon>Mortierellaceae</taxon>
        <taxon>Linnemannia</taxon>
    </lineage>
</organism>
<comment type="caution">
    <text evidence="2">The sequence shown here is derived from an EMBL/GenBank/DDBJ whole genome shotgun (WGS) entry which is preliminary data.</text>
</comment>
<feature type="compositionally biased region" description="Polar residues" evidence="1">
    <location>
        <begin position="1"/>
        <end position="11"/>
    </location>
</feature>
<dbReference type="EMBL" id="JAHRHY010000006">
    <property type="protein sequence ID" value="KAG9068698.1"/>
    <property type="molecule type" value="Genomic_DNA"/>
</dbReference>
<proteinExistence type="predicted"/>
<feature type="compositionally biased region" description="Polar residues" evidence="1">
    <location>
        <begin position="108"/>
        <end position="121"/>
    </location>
</feature>
<evidence type="ECO:0000313" key="3">
    <source>
        <dbReference type="Proteomes" id="UP000707451"/>
    </source>
</evidence>
<feature type="compositionally biased region" description="Low complexity" evidence="1">
    <location>
        <begin position="90"/>
        <end position="107"/>
    </location>
</feature>
<accession>A0A9P7XYT8</accession>
<evidence type="ECO:0000313" key="2">
    <source>
        <dbReference type="EMBL" id="KAG9068698.1"/>
    </source>
</evidence>
<feature type="region of interest" description="Disordered" evidence="1">
    <location>
        <begin position="1"/>
        <end position="121"/>
    </location>
</feature>
<reference evidence="2" key="1">
    <citation type="submission" date="2021-06" db="EMBL/GenBank/DDBJ databases">
        <title>Genome Sequence of Mortierella hyaline Strain SCG-10, a Cold-Adapted, Nitrate-Reducing Fungus Isolated from Soil in Minnesota, USA.</title>
        <authorList>
            <person name="Aldossari N."/>
        </authorList>
    </citation>
    <scope>NUCLEOTIDE SEQUENCE</scope>
    <source>
        <strain evidence="2">SCG-10</strain>
    </source>
</reference>
<gene>
    <name evidence="2" type="ORF">KI688_010977</name>
</gene>
<sequence>MSDNANANVTTGPPRRLSLSEKIAEKFSALKGRRTSHHSDHSQQSNQNQQKHQHGTNENAHDSAFAVEGSAVGSHAIPPIGLEHRYQGNAAQQTHSGQAQAQAQSQAPVQTYADQQQTSEA</sequence>
<dbReference type="Proteomes" id="UP000707451">
    <property type="component" value="Unassembled WGS sequence"/>
</dbReference>